<gene>
    <name evidence="2" type="ORF">ECPE_LOCUS9700</name>
</gene>
<evidence type="ECO:0000256" key="1">
    <source>
        <dbReference type="SAM" id="MobiDB-lite"/>
    </source>
</evidence>
<dbReference type="Proteomes" id="UP000272942">
    <property type="component" value="Unassembled WGS sequence"/>
</dbReference>
<feature type="region of interest" description="Disordered" evidence="1">
    <location>
        <begin position="1"/>
        <end position="25"/>
    </location>
</feature>
<dbReference type="EMBL" id="UZAN01047827">
    <property type="protein sequence ID" value="VDP85820.1"/>
    <property type="molecule type" value="Genomic_DNA"/>
</dbReference>
<dbReference type="AlphaFoldDB" id="A0A3P8H4R3"/>
<evidence type="ECO:0000313" key="3">
    <source>
        <dbReference type="Proteomes" id="UP000272942"/>
    </source>
</evidence>
<name>A0A3P8H4R3_9TREM</name>
<reference evidence="2 3" key="1">
    <citation type="submission" date="2018-11" db="EMBL/GenBank/DDBJ databases">
        <authorList>
            <consortium name="Pathogen Informatics"/>
        </authorList>
    </citation>
    <scope>NUCLEOTIDE SEQUENCE [LARGE SCALE GENOMIC DNA]</scope>
    <source>
        <strain evidence="2 3">Egypt</strain>
    </source>
</reference>
<sequence>MVHRLQHETLPSRPAGSDDRDRNPLTCSEEELQRIISKFTECDYRKCPVESTRDRQHLGFNRYDYYHGPSYAHPTKQVSPDELQAIIDRLIQYDINKGPPGSRGHERLK</sequence>
<protein>
    <submittedName>
        <fullName evidence="2">Uncharacterized protein</fullName>
    </submittedName>
</protein>
<dbReference type="OrthoDB" id="6085853at2759"/>
<organism evidence="2 3">
    <name type="scientific">Echinostoma caproni</name>
    <dbReference type="NCBI Taxonomy" id="27848"/>
    <lineage>
        <taxon>Eukaryota</taxon>
        <taxon>Metazoa</taxon>
        <taxon>Spiralia</taxon>
        <taxon>Lophotrochozoa</taxon>
        <taxon>Platyhelminthes</taxon>
        <taxon>Trematoda</taxon>
        <taxon>Digenea</taxon>
        <taxon>Plagiorchiida</taxon>
        <taxon>Echinostomata</taxon>
        <taxon>Echinostomatoidea</taxon>
        <taxon>Echinostomatidae</taxon>
        <taxon>Echinostoma</taxon>
    </lineage>
</organism>
<accession>A0A3P8H4R3</accession>
<keyword evidence="3" id="KW-1185">Reference proteome</keyword>
<evidence type="ECO:0000313" key="2">
    <source>
        <dbReference type="EMBL" id="VDP85820.1"/>
    </source>
</evidence>
<proteinExistence type="predicted"/>